<evidence type="ECO:0000313" key="3">
    <source>
        <dbReference type="Proteomes" id="UP000182598"/>
    </source>
</evidence>
<keyword evidence="3" id="KW-1185">Reference proteome</keyword>
<protein>
    <recommendedName>
        <fullName evidence="4">Lipoprotein</fullName>
    </recommendedName>
</protein>
<sequence>MRYARLLLVAGVVLLSAACSTQIGYRFADTFVEWELNEFVDLNDAQQQQVDLAITELHHWHATNELPFYAQQLQILRDKIATQSLTEADIAETYNIAFTAWQRMLTGIEPYALTLLPNLTEAQVAQIEAELAKRLAEEREELAEAKTSEERQAQLRKRARKNAQSWLRRATPVQERLLNQWSDERLPTRELWLDYTAQWHSRFVQALNERRNLKQFPTLLNQLFFNSDMLYSKELAERVEHNRELTMALMYNLYQSLNNKQRQRVVAKLDEYIEDFNELAMLFEERGLG</sequence>
<dbReference type="InterPro" id="IPR016875">
    <property type="entry name" value="UCP028200"/>
</dbReference>
<dbReference type="EMBL" id="CYHB01000001">
    <property type="protein sequence ID" value="CUA82737.1"/>
    <property type="molecule type" value="Genomic_DNA"/>
</dbReference>
<accession>A0A0K6GVH5</accession>
<evidence type="ECO:0000256" key="1">
    <source>
        <dbReference type="SAM" id="Coils"/>
    </source>
</evidence>
<dbReference type="Pfam" id="PF19795">
    <property type="entry name" value="DUF6279"/>
    <property type="match status" value="1"/>
</dbReference>
<gene>
    <name evidence="2" type="ORF">Ga0061064_0193</name>
</gene>
<dbReference type="AlphaFoldDB" id="A0A0K6GVH5"/>
<dbReference type="Proteomes" id="UP000182598">
    <property type="component" value="Unassembled WGS sequence"/>
</dbReference>
<dbReference type="RefSeq" id="WP_055437918.1">
    <property type="nucleotide sequence ID" value="NZ_CYHB01000001.1"/>
</dbReference>
<dbReference type="OrthoDB" id="5767052at2"/>
<evidence type="ECO:0008006" key="4">
    <source>
        <dbReference type="Google" id="ProtNLM"/>
    </source>
</evidence>
<organism evidence="2 3">
    <name type="scientific">Pseudidiomarina woesei</name>
    <dbReference type="NCBI Taxonomy" id="1381080"/>
    <lineage>
        <taxon>Bacteria</taxon>
        <taxon>Pseudomonadati</taxon>
        <taxon>Pseudomonadota</taxon>
        <taxon>Gammaproteobacteria</taxon>
        <taxon>Alteromonadales</taxon>
        <taxon>Idiomarinaceae</taxon>
        <taxon>Pseudidiomarina</taxon>
    </lineage>
</organism>
<keyword evidence="1" id="KW-0175">Coiled coil</keyword>
<name>A0A0K6GVH5_9GAMM</name>
<reference evidence="3" key="1">
    <citation type="submission" date="2015-08" db="EMBL/GenBank/DDBJ databases">
        <authorList>
            <person name="Varghese N."/>
        </authorList>
    </citation>
    <scope>NUCLEOTIDE SEQUENCE [LARGE SCALE GENOMIC DNA]</scope>
    <source>
        <strain evidence="3">DSM 27808</strain>
    </source>
</reference>
<dbReference type="PIRSF" id="PIRSF028200">
    <property type="entry name" value="UCP028200"/>
    <property type="match status" value="1"/>
</dbReference>
<proteinExistence type="predicted"/>
<evidence type="ECO:0000313" key="2">
    <source>
        <dbReference type="EMBL" id="CUA82737.1"/>
    </source>
</evidence>
<feature type="coiled-coil region" evidence="1">
    <location>
        <begin position="125"/>
        <end position="152"/>
    </location>
</feature>
<dbReference type="PROSITE" id="PS51257">
    <property type="entry name" value="PROKAR_LIPOPROTEIN"/>
    <property type="match status" value="1"/>
</dbReference>